<protein>
    <submittedName>
        <fullName evidence="2">Uncharacterized protein</fullName>
    </submittedName>
</protein>
<keyword evidence="1" id="KW-0472">Membrane</keyword>
<dbReference type="EMBL" id="JACWMX010000002">
    <property type="protein sequence ID" value="MBD1392488.1"/>
    <property type="molecule type" value="Genomic_DNA"/>
</dbReference>
<feature type="transmembrane region" description="Helical" evidence="1">
    <location>
        <begin position="69"/>
        <end position="89"/>
    </location>
</feature>
<reference evidence="2" key="1">
    <citation type="submission" date="2020-09" db="EMBL/GenBank/DDBJ databases">
        <title>Novel species of Mucilaginibacter isolated from a glacier on the Tibetan Plateau.</title>
        <authorList>
            <person name="Liu Q."/>
            <person name="Xin Y.-H."/>
        </authorList>
    </citation>
    <scope>NUCLEOTIDE SEQUENCE</scope>
    <source>
        <strain evidence="2">ZB1P21</strain>
    </source>
</reference>
<evidence type="ECO:0000313" key="3">
    <source>
        <dbReference type="Proteomes" id="UP000619078"/>
    </source>
</evidence>
<evidence type="ECO:0000313" key="2">
    <source>
        <dbReference type="EMBL" id="MBD1392488.1"/>
    </source>
</evidence>
<name>A0A926NVE1_9SPHI</name>
<accession>A0A926NVE1</accession>
<dbReference type="RefSeq" id="WP_191161485.1">
    <property type="nucleotide sequence ID" value="NZ_JACWMX010000002.1"/>
</dbReference>
<keyword evidence="1" id="KW-1133">Transmembrane helix</keyword>
<feature type="transmembrane region" description="Helical" evidence="1">
    <location>
        <begin position="12"/>
        <end position="32"/>
    </location>
</feature>
<comment type="caution">
    <text evidence="2">The sequence shown here is derived from an EMBL/GenBank/DDBJ whole genome shotgun (WGS) entry which is preliminary data.</text>
</comment>
<evidence type="ECO:0000256" key="1">
    <source>
        <dbReference type="SAM" id="Phobius"/>
    </source>
</evidence>
<sequence>MDKFEFSDLYKFLVSAGIILIGIATLMPWFYLKEPFDLLIEKNKILLLTPEAQFVVANRQAFIGRLSSIIPWTSAILFFAGVLSIIFGLKKWFNKQAEIDKRDTLTTEKLEKEVKSMSPADVVNKNESEFNEATNINSDIENTTTTTTSTPTKNEFISNYTHIEQFFSSRLTSVYQNRFKILTNIRLNNRSFLAEYDLVLNSGTLSRKDYIFEFKYYPNGVTKKTIQEVIIKMDWRAKVYSDKIKNNIMSILLIALPTNKYNDERCTELKKLPKEISSITTNIKIEFINSDKLDNLDDSYFELLLD</sequence>
<proteinExistence type="predicted"/>
<dbReference type="AlphaFoldDB" id="A0A926NVE1"/>
<organism evidence="2 3">
    <name type="scientific">Mucilaginibacter glaciei</name>
    <dbReference type="NCBI Taxonomy" id="2772109"/>
    <lineage>
        <taxon>Bacteria</taxon>
        <taxon>Pseudomonadati</taxon>
        <taxon>Bacteroidota</taxon>
        <taxon>Sphingobacteriia</taxon>
        <taxon>Sphingobacteriales</taxon>
        <taxon>Sphingobacteriaceae</taxon>
        <taxon>Mucilaginibacter</taxon>
    </lineage>
</organism>
<gene>
    <name evidence="2" type="ORF">IDJ76_05195</name>
</gene>
<dbReference type="Proteomes" id="UP000619078">
    <property type="component" value="Unassembled WGS sequence"/>
</dbReference>
<keyword evidence="3" id="KW-1185">Reference proteome</keyword>
<keyword evidence="1" id="KW-0812">Transmembrane</keyword>